<evidence type="ECO:0000256" key="2">
    <source>
        <dbReference type="SAM" id="Phobius"/>
    </source>
</evidence>
<organism evidence="3 4">
    <name type="scientific">Thermomonospora umbrina</name>
    <dbReference type="NCBI Taxonomy" id="111806"/>
    <lineage>
        <taxon>Bacteria</taxon>
        <taxon>Bacillati</taxon>
        <taxon>Actinomycetota</taxon>
        <taxon>Actinomycetes</taxon>
        <taxon>Streptosporangiales</taxon>
        <taxon>Thermomonosporaceae</taxon>
        <taxon>Thermomonospora</taxon>
    </lineage>
</organism>
<keyword evidence="2" id="KW-0472">Membrane</keyword>
<keyword evidence="4" id="KW-1185">Reference proteome</keyword>
<evidence type="ECO:0000313" key="4">
    <source>
        <dbReference type="Proteomes" id="UP000256661"/>
    </source>
</evidence>
<comment type="caution">
    <text evidence="3">The sequence shown here is derived from an EMBL/GenBank/DDBJ whole genome shotgun (WGS) entry which is preliminary data.</text>
</comment>
<feature type="compositionally biased region" description="Low complexity" evidence="1">
    <location>
        <begin position="116"/>
        <end position="126"/>
    </location>
</feature>
<feature type="transmembrane region" description="Helical" evidence="2">
    <location>
        <begin position="360"/>
        <end position="380"/>
    </location>
</feature>
<gene>
    <name evidence="3" type="ORF">DFJ69_3236</name>
</gene>
<name>A0A3D9T1Q6_9ACTN</name>
<reference evidence="3 4" key="1">
    <citation type="submission" date="2018-08" db="EMBL/GenBank/DDBJ databases">
        <title>Sequencing the genomes of 1000 actinobacteria strains.</title>
        <authorList>
            <person name="Klenk H.-P."/>
        </authorList>
    </citation>
    <scope>NUCLEOTIDE SEQUENCE [LARGE SCALE GENOMIC DNA]</scope>
    <source>
        <strain evidence="3 4">DSM 43927</strain>
    </source>
</reference>
<dbReference type="EMBL" id="QTTT01000001">
    <property type="protein sequence ID" value="REE97761.1"/>
    <property type="molecule type" value="Genomic_DNA"/>
</dbReference>
<sequence>MPDWDLFGDPGHDEPEESPAPAPSSHWASLDDEPATSAPAPSGSGSRWASLDDDAPPSGSGAGSRWASLDDDASAGGAAPSGSGSRWSSLDDEPAAPAPAPSGSGSRWASLDDESSVVGEVSPGSSLNGGGRPASELVASQLRVGEVLWAKVAGPRVELGSGQPLNVPGGPPDAIGGWRRVRILDADTMRAEVLPFPAVREPTPGVGEDPEALFPPEPVASPPRRPPGFPLGAGGDLAAAFADRVRRAEEEFRRRAEELAAQRARSAEMAADRRVAAAQAEAGRQVQAVRAEADRRVEAAERTAAARVQQARDTAGRQVAQAGESARQQVMKAEVQMRAHESNRRAAEIARDEALRIRTVLIAVAAVGWLGLVLLALRGLA</sequence>
<feature type="compositionally biased region" description="Low complexity" evidence="1">
    <location>
        <begin position="74"/>
        <end position="88"/>
    </location>
</feature>
<dbReference type="Proteomes" id="UP000256661">
    <property type="component" value="Unassembled WGS sequence"/>
</dbReference>
<feature type="region of interest" description="Disordered" evidence="1">
    <location>
        <begin position="1"/>
        <end position="133"/>
    </location>
</feature>
<feature type="compositionally biased region" description="Low complexity" evidence="1">
    <location>
        <begin position="37"/>
        <end position="46"/>
    </location>
</feature>
<dbReference type="AlphaFoldDB" id="A0A3D9T1Q6"/>
<dbReference type="RefSeq" id="WP_170177676.1">
    <property type="nucleotide sequence ID" value="NZ_QTTT01000001.1"/>
</dbReference>
<evidence type="ECO:0000313" key="3">
    <source>
        <dbReference type="EMBL" id="REE97761.1"/>
    </source>
</evidence>
<keyword evidence="2" id="KW-1133">Transmembrane helix</keyword>
<keyword evidence="2" id="KW-0812">Transmembrane</keyword>
<proteinExistence type="predicted"/>
<evidence type="ECO:0000256" key="1">
    <source>
        <dbReference type="SAM" id="MobiDB-lite"/>
    </source>
</evidence>
<protein>
    <submittedName>
        <fullName evidence="3">Uncharacterized protein</fullName>
    </submittedName>
</protein>
<accession>A0A3D9T1Q6</accession>